<dbReference type="InterPro" id="IPR050330">
    <property type="entry name" value="Bact_OuterMem_StrucFunc"/>
</dbReference>
<proteinExistence type="predicted"/>
<feature type="domain" description="OmpA-like" evidence="5">
    <location>
        <begin position="272"/>
        <end position="385"/>
    </location>
</feature>
<organism evidence="6 7">
    <name type="scientific">Jeongeupia naejangsanensis</name>
    <dbReference type="NCBI Taxonomy" id="613195"/>
    <lineage>
        <taxon>Bacteria</taxon>
        <taxon>Pseudomonadati</taxon>
        <taxon>Pseudomonadota</taxon>
        <taxon>Betaproteobacteria</taxon>
        <taxon>Neisseriales</taxon>
        <taxon>Chitinibacteraceae</taxon>
        <taxon>Jeongeupia</taxon>
    </lineage>
</organism>
<evidence type="ECO:0000256" key="1">
    <source>
        <dbReference type="ARBA" id="ARBA00004442"/>
    </source>
</evidence>
<keyword evidence="3" id="KW-0998">Cell outer membrane</keyword>
<dbReference type="InterPro" id="IPR036737">
    <property type="entry name" value="OmpA-like_sf"/>
</dbReference>
<dbReference type="InterPro" id="IPR006665">
    <property type="entry name" value="OmpA-like"/>
</dbReference>
<gene>
    <name evidence="6" type="ORF">JMJ54_13075</name>
</gene>
<keyword evidence="7" id="KW-1185">Reference proteome</keyword>
<sequence length="385" mass="38876">MAFNLIEALQGAAGPILSEFAGKALGMDPATASTAVSQALPALVGGLVKQAGDPQAARGLFELISGPKVDAGVLDSPTVQAGDSNALAGLVERGRDLLPAVLGDQAGQVAGAVAAKAGVPTESATSLLALGAPMLLSLLKGKLGESGSGYGGFVSLLTDQQGWLAKLLDGHLLQALGVGSLASLFGGLSSHAGTAIGAVADAGGEAKRKLGSAVESAETAVKSGLPRWLWWVIPLAILAFFGLRYCGTPKVPAVPEVDIKTPVASMVASAPALFKLAGIAVDVQFDTDSAAIGPQYHASLDKLADDLKASGKHGEIAGHTDNVGDAAHNKTLSEQRAAAVRDYLIGKGVAADALTAVGYGDSRPIADNSTEEGRHQNRRIEFVAN</sequence>
<dbReference type="Proteomes" id="UP000809431">
    <property type="component" value="Unassembled WGS sequence"/>
</dbReference>
<evidence type="ECO:0000259" key="5">
    <source>
        <dbReference type="PROSITE" id="PS51123"/>
    </source>
</evidence>
<keyword evidence="2 4" id="KW-0472">Membrane</keyword>
<dbReference type="SUPFAM" id="SSF103088">
    <property type="entry name" value="OmpA-like"/>
    <property type="match status" value="1"/>
</dbReference>
<dbReference type="EMBL" id="JAESND010000006">
    <property type="protein sequence ID" value="MBM3116765.1"/>
    <property type="molecule type" value="Genomic_DNA"/>
</dbReference>
<comment type="caution">
    <text evidence="6">The sequence shown here is derived from an EMBL/GenBank/DDBJ whole genome shotgun (WGS) entry which is preliminary data.</text>
</comment>
<accession>A0ABS2BMV9</accession>
<dbReference type="PROSITE" id="PS51123">
    <property type="entry name" value="OMPA_2"/>
    <property type="match status" value="1"/>
</dbReference>
<evidence type="ECO:0000256" key="4">
    <source>
        <dbReference type="PROSITE-ProRule" id="PRU00473"/>
    </source>
</evidence>
<evidence type="ECO:0000256" key="3">
    <source>
        <dbReference type="ARBA" id="ARBA00023237"/>
    </source>
</evidence>
<evidence type="ECO:0000313" key="6">
    <source>
        <dbReference type="EMBL" id="MBM3116765.1"/>
    </source>
</evidence>
<name>A0ABS2BMV9_9NEIS</name>
<dbReference type="InterPro" id="IPR009282">
    <property type="entry name" value="DUF937"/>
</dbReference>
<comment type="subcellular location">
    <subcellularLocation>
        <location evidence="1">Cell outer membrane</location>
    </subcellularLocation>
</comment>
<dbReference type="PANTHER" id="PTHR30329:SF21">
    <property type="entry name" value="LIPOPROTEIN YIAD-RELATED"/>
    <property type="match status" value="1"/>
</dbReference>
<dbReference type="InterPro" id="IPR006664">
    <property type="entry name" value="OMP_bac"/>
</dbReference>
<dbReference type="CDD" id="cd07185">
    <property type="entry name" value="OmpA_C-like"/>
    <property type="match status" value="1"/>
</dbReference>
<dbReference type="PRINTS" id="PR01023">
    <property type="entry name" value="NAFLGMOTY"/>
</dbReference>
<dbReference type="Gene3D" id="3.30.1330.60">
    <property type="entry name" value="OmpA-like domain"/>
    <property type="match status" value="1"/>
</dbReference>
<dbReference type="PANTHER" id="PTHR30329">
    <property type="entry name" value="STATOR ELEMENT OF FLAGELLAR MOTOR COMPLEX"/>
    <property type="match status" value="1"/>
</dbReference>
<evidence type="ECO:0000313" key="7">
    <source>
        <dbReference type="Proteomes" id="UP000809431"/>
    </source>
</evidence>
<protein>
    <submittedName>
        <fullName evidence="6">OmpA family protein</fullName>
    </submittedName>
</protein>
<dbReference type="Pfam" id="PF06078">
    <property type="entry name" value="DUF937"/>
    <property type="match status" value="1"/>
</dbReference>
<reference evidence="6 7" key="1">
    <citation type="submission" date="2021-01" db="EMBL/GenBank/DDBJ databases">
        <title>Draft Genome Sequence and Polyhydroxyalkanoate Biosynthetic Potential of Jeongeupia naejangsanensis Type Strain DSM 24253.</title>
        <authorList>
            <person name="Turrini P."/>
            <person name="Artuso I."/>
            <person name="Lugli G.A."/>
            <person name="Frangipani E."/>
            <person name="Ventura M."/>
            <person name="Visca P."/>
        </authorList>
    </citation>
    <scope>NUCLEOTIDE SEQUENCE [LARGE SCALE GENOMIC DNA]</scope>
    <source>
        <strain evidence="6 7">DSM 24253</strain>
    </source>
</reference>
<dbReference type="Pfam" id="PF00691">
    <property type="entry name" value="OmpA"/>
    <property type="match status" value="1"/>
</dbReference>
<dbReference type="PRINTS" id="PR01021">
    <property type="entry name" value="OMPADOMAIN"/>
</dbReference>
<dbReference type="RefSeq" id="WP_203538995.1">
    <property type="nucleotide sequence ID" value="NZ_JAESND010000006.1"/>
</dbReference>
<evidence type="ECO:0000256" key="2">
    <source>
        <dbReference type="ARBA" id="ARBA00023136"/>
    </source>
</evidence>